<organism evidence="1 2">
    <name type="scientific">Pterulicium gracile</name>
    <dbReference type="NCBI Taxonomy" id="1884261"/>
    <lineage>
        <taxon>Eukaryota</taxon>
        <taxon>Fungi</taxon>
        <taxon>Dikarya</taxon>
        <taxon>Basidiomycota</taxon>
        <taxon>Agaricomycotina</taxon>
        <taxon>Agaricomycetes</taxon>
        <taxon>Agaricomycetidae</taxon>
        <taxon>Agaricales</taxon>
        <taxon>Pleurotineae</taxon>
        <taxon>Pterulaceae</taxon>
        <taxon>Pterulicium</taxon>
    </lineage>
</organism>
<protein>
    <submittedName>
        <fullName evidence="1">Uncharacterized protein</fullName>
    </submittedName>
</protein>
<evidence type="ECO:0000313" key="1">
    <source>
        <dbReference type="EMBL" id="TFK99367.1"/>
    </source>
</evidence>
<dbReference type="AlphaFoldDB" id="A0A5C3QDW4"/>
<gene>
    <name evidence="1" type="ORF">BDV98DRAFT_571465</name>
</gene>
<proteinExistence type="predicted"/>
<sequence length="120" mass="13346">MLPVACVVNSNPQLVASVDLQGTGGVTYVHACTTAYSVNYHAPVELIYYGYYRLESSSLLLLVHENHIHSPARRCPPTSRVDTCFCCQTRVYGRRSFQAPETVTVTHNGRSSQTGISRRR</sequence>
<accession>A0A5C3QDW4</accession>
<dbReference type="EMBL" id="ML178834">
    <property type="protein sequence ID" value="TFK99367.1"/>
    <property type="molecule type" value="Genomic_DNA"/>
</dbReference>
<dbReference type="Proteomes" id="UP000305067">
    <property type="component" value="Unassembled WGS sequence"/>
</dbReference>
<evidence type="ECO:0000313" key="2">
    <source>
        <dbReference type="Proteomes" id="UP000305067"/>
    </source>
</evidence>
<keyword evidence="2" id="KW-1185">Reference proteome</keyword>
<name>A0A5C3QDW4_9AGAR</name>
<reference evidence="1 2" key="1">
    <citation type="journal article" date="2019" name="Nat. Ecol. Evol.">
        <title>Megaphylogeny resolves global patterns of mushroom evolution.</title>
        <authorList>
            <person name="Varga T."/>
            <person name="Krizsan K."/>
            <person name="Foldi C."/>
            <person name="Dima B."/>
            <person name="Sanchez-Garcia M."/>
            <person name="Sanchez-Ramirez S."/>
            <person name="Szollosi G.J."/>
            <person name="Szarkandi J.G."/>
            <person name="Papp V."/>
            <person name="Albert L."/>
            <person name="Andreopoulos W."/>
            <person name="Angelini C."/>
            <person name="Antonin V."/>
            <person name="Barry K.W."/>
            <person name="Bougher N.L."/>
            <person name="Buchanan P."/>
            <person name="Buyck B."/>
            <person name="Bense V."/>
            <person name="Catcheside P."/>
            <person name="Chovatia M."/>
            <person name="Cooper J."/>
            <person name="Damon W."/>
            <person name="Desjardin D."/>
            <person name="Finy P."/>
            <person name="Geml J."/>
            <person name="Haridas S."/>
            <person name="Hughes K."/>
            <person name="Justo A."/>
            <person name="Karasinski D."/>
            <person name="Kautmanova I."/>
            <person name="Kiss B."/>
            <person name="Kocsube S."/>
            <person name="Kotiranta H."/>
            <person name="LaButti K.M."/>
            <person name="Lechner B.E."/>
            <person name="Liimatainen K."/>
            <person name="Lipzen A."/>
            <person name="Lukacs Z."/>
            <person name="Mihaltcheva S."/>
            <person name="Morgado L.N."/>
            <person name="Niskanen T."/>
            <person name="Noordeloos M.E."/>
            <person name="Ohm R.A."/>
            <person name="Ortiz-Santana B."/>
            <person name="Ovrebo C."/>
            <person name="Racz N."/>
            <person name="Riley R."/>
            <person name="Savchenko A."/>
            <person name="Shiryaev A."/>
            <person name="Soop K."/>
            <person name="Spirin V."/>
            <person name="Szebenyi C."/>
            <person name="Tomsovsky M."/>
            <person name="Tulloss R.E."/>
            <person name="Uehling J."/>
            <person name="Grigoriev I.V."/>
            <person name="Vagvolgyi C."/>
            <person name="Papp T."/>
            <person name="Martin F.M."/>
            <person name="Miettinen O."/>
            <person name="Hibbett D.S."/>
            <person name="Nagy L.G."/>
        </authorList>
    </citation>
    <scope>NUCLEOTIDE SEQUENCE [LARGE SCALE GENOMIC DNA]</scope>
    <source>
        <strain evidence="1 2">CBS 309.79</strain>
    </source>
</reference>